<accession>A0A643F6V7</accession>
<dbReference type="EMBL" id="VZPB01000071">
    <property type="protein sequence ID" value="KAB0574664.1"/>
    <property type="molecule type" value="Genomic_DNA"/>
</dbReference>
<evidence type="ECO:0000313" key="1">
    <source>
        <dbReference type="EMBL" id="KAB0574664.1"/>
    </source>
</evidence>
<keyword evidence="2" id="KW-1185">Reference proteome</keyword>
<dbReference type="RefSeq" id="WP_151125707.1">
    <property type="nucleotide sequence ID" value="NZ_CP088081.1"/>
</dbReference>
<protein>
    <submittedName>
        <fullName evidence="1">Uncharacterized protein</fullName>
    </submittedName>
</protein>
<name>A0A643F6V7_IDEDE</name>
<sequence length="284" mass="29439">MVGLLTVLAGARPVTAMEALSERDLAAVQGRDGFYFNLENFSLSGQLSLTYTAPDGATLKLGDLALSRSDDPAHLQDDPYALWIQRRGNGLADVLHLDLPQNAAGLQRWQAAADLAVTPAGGSTQALGALVLQDLALYGGGVQMSTEPGSGSGSGVLLGVALRADLGALSWRARGRADGSEALTLSGIHLGAVDDSGNFTQQPWSLADVTSQPAVLQVIGDGQGGQVLQLKVDWSTADAGAAKAGLLIDNVRFDSATNGALDLGSSRISSFQINYLDMRLRPGN</sequence>
<reference evidence="1 2" key="1">
    <citation type="submission" date="2019-09" db="EMBL/GenBank/DDBJ databases">
        <title>Draft genome sequences of 48 bacterial type strains from the CCUG.</title>
        <authorList>
            <person name="Tunovic T."/>
            <person name="Pineiro-Iglesias B."/>
            <person name="Unosson C."/>
            <person name="Inganas E."/>
            <person name="Ohlen M."/>
            <person name="Cardew S."/>
            <person name="Jensie-Markopoulos S."/>
            <person name="Salva-Serra F."/>
            <person name="Jaen-Luchoro D."/>
            <person name="Karlsson R."/>
            <person name="Svensson-Stadler L."/>
            <person name="Chun J."/>
            <person name="Moore E."/>
        </authorList>
    </citation>
    <scope>NUCLEOTIDE SEQUENCE [LARGE SCALE GENOMIC DNA]</scope>
    <source>
        <strain evidence="1 2">CCUG 30977</strain>
    </source>
</reference>
<evidence type="ECO:0000313" key="2">
    <source>
        <dbReference type="Proteomes" id="UP000430120"/>
    </source>
</evidence>
<dbReference type="AlphaFoldDB" id="A0A643F6V7"/>
<organism evidence="1 2">
    <name type="scientific">Ideonella dechloratans</name>
    <dbReference type="NCBI Taxonomy" id="36863"/>
    <lineage>
        <taxon>Bacteria</taxon>
        <taxon>Pseudomonadati</taxon>
        <taxon>Pseudomonadota</taxon>
        <taxon>Betaproteobacteria</taxon>
        <taxon>Burkholderiales</taxon>
        <taxon>Sphaerotilaceae</taxon>
        <taxon>Ideonella</taxon>
    </lineage>
</organism>
<dbReference type="OrthoDB" id="8769187at2"/>
<dbReference type="Proteomes" id="UP000430120">
    <property type="component" value="Unassembled WGS sequence"/>
</dbReference>
<gene>
    <name evidence="1" type="ORF">F7Q92_19315</name>
</gene>
<proteinExistence type="predicted"/>
<comment type="caution">
    <text evidence="1">The sequence shown here is derived from an EMBL/GenBank/DDBJ whole genome shotgun (WGS) entry which is preliminary data.</text>
</comment>